<gene>
    <name evidence="3" type="ORF">LZC94_25455</name>
</gene>
<accession>A0ABZ2LKG8</accession>
<dbReference type="RefSeq" id="WP_394820825.1">
    <property type="nucleotide sequence ID" value="NZ_CP089984.1"/>
</dbReference>
<feature type="compositionally biased region" description="Basic and acidic residues" evidence="1">
    <location>
        <begin position="149"/>
        <end position="173"/>
    </location>
</feature>
<protein>
    <submittedName>
        <fullName evidence="3">Uncharacterized protein</fullName>
    </submittedName>
</protein>
<evidence type="ECO:0000256" key="2">
    <source>
        <dbReference type="SAM" id="Phobius"/>
    </source>
</evidence>
<feature type="transmembrane region" description="Helical" evidence="2">
    <location>
        <begin position="43"/>
        <end position="65"/>
    </location>
</feature>
<proteinExistence type="predicted"/>
<evidence type="ECO:0000313" key="3">
    <source>
        <dbReference type="EMBL" id="WXB11210.1"/>
    </source>
</evidence>
<keyword evidence="2" id="KW-0472">Membrane</keyword>
<feature type="region of interest" description="Disordered" evidence="1">
    <location>
        <begin position="138"/>
        <end position="173"/>
    </location>
</feature>
<evidence type="ECO:0000313" key="4">
    <source>
        <dbReference type="Proteomes" id="UP001370348"/>
    </source>
</evidence>
<evidence type="ECO:0000256" key="1">
    <source>
        <dbReference type="SAM" id="MobiDB-lite"/>
    </source>
</evidence>
<keyword evidence="4" id="KW-1185">Reference proteome</keyword>
<reference evidence="3 4" key="1">
    <citation type="submission" date="2021-12" db="EMBL/GenBank/DDBJ databases">
        <title>Discovery of the Pendulisporaceae a myxobacterial family with distinct sporulation behavior and unique specialized metabolism.</title>
        <authorList>
            <person name="Garcia R."/>
            <person name="Popoff A."/>
            <person name="Bader C.D."/>
            <person name="Loehr J."/>
            <person name="Walesch S."/>
            <person name="Walt C."/>
            <person name="Boldt J."/>
            <person name="Bunk B."/>
            <person name="Haeckl F.J.F.P.J."/>
            <person name="Gunesch A.P."/>
            <person name="Birkelbach J."/>
            <person name="Nuebel U."/>
            <person name="Pietschmann T."/>
            <person name="Bach T."/>
            <person name="Mueller R."/>
        </authorList>
    </citation>
    <scope>NUCLEOTIDE SEQUENCE [LARGE SCALE GENOMIC DNA]</scope>
    <source>
        <strain evidence="3 4">MSr11954</strain>
    </source>
</reference>
<dbReference type="Proteomes" id="UP001370348">
    <property type="component" value="Chromosome"/>
</dbReference>
<keyword evidence="2" id="KW-0812">Transmembrane</keyword>
<dbReference type="EMBL" id="CP089984">
    <property type="protein sequence ID" value="WXB11210.1"/>
    <property type="molecule type" value="Genomic_DNA"/>
</dbReference>
<keyword evidence="2" id="KW-1133">Transmembrane helix</keyword>
<organism evidence="3 4">
    <name type="scientific">Pendulispora albinea</name>
    <dbReference type="NCBI Taxonomy" id="2741071"/>
    <lineage>
        <taxon>Bacteria</taxon>
        <taxon>Pseudomonadati</taxon>
        <taxon>Myxococcota</taxon>
        <taxon>Myxococcia</taxon>
        <taxon>Myxococcales</taxon>
        <taxon>Sorangiineae</taxon>
        <taxon>Pendulisporaceae</taxon>
        <taxon>Pendulispora</taxon>
    </lineage>
</organism>
<name>A0ABZ2LKG8_9BACT</name>
<sequence>MEMRWAHAAFGAIFPSGSSERLPLGICDLDLESYLAETRSRVPFRSALGLRLAIWLVALAPLFVLHRFATIASLDESSRATVIRNLLTSPIYVVRQLVMLLKAVGAVLYAGAPAVREAILAATPRTIPEVNQSGTRLIGVGRKPAAAGGEHDEHDEHEEPHEGEEAHDEQSVA</sequence>